<dbReference type="Proteomes" id="UP000593910">
    <property type="component" value="Chromosome"/>
</dbReference>
<dbReference type="KEGG" id="smax:FJR03_07270"/>
<evidence type="ECO:0000313" key="7">
    <source>
        <dbReference type="EMBL" id="QOP41556.1"/>
    </source>
</evidence>
<dbReference type="SUPFAM" id="SSF53706">
    <property type="entry name" value="Formate dehydrogenase/DMSO reductase, domains 1-3"/>
    <property type="match status" value="1"/>
</dbReference>
<dbReference type="Gene3D" id="2.40.40.20">
    <property type="match status" value="1"/>
</dbReference>
<accession>A0A7M1AVZ7</accession>
<keyword evidence="3" id="KW-0408">Iron</keyword>
<dbReference type="InterPro" id="IPR006656">
    <property type="entry name" value="Mopterin_OxRdtase"/>
</dbReference>
<keyword evidence="2" id="KW-0479">Metal-binding</keyword>
<dbReference type="AlphaFoldDB" id="A0A7M1AVZ7"/>
<dbReference type="Gene3D" id="3.40.228.10">
    <property type="entry name" value="Dimethylsulfoxide Reductase, domain 2"/>
    <property type="match status" value="1"/>
</dbReference>
<comment type="similarity">
    <text evidence="1">Belongs to the prokaryotic molybdopterin-containing oxidoreductase family.</text>
</comment>
<dbReference type="GO" id="GO:0046872">
    <property type="term" value="F:metal ion binding"/>
    <property type="evidence" value="ECO:0007669"/>
    <property type="project" value="UniProtKB-KW"/>
</dbReference>
<evidence type="ECO:0000256" key="1">
    <source>
        <dbReference type="ARBA" id="ARBA00010312"/>
    </source>
</evidence>
<dbReference type="SUPFAM" id="SSF50692">
    <property type="entry name" value="ADC-like"/>
    <property type="match status" value="1"/>
</dbReference>
<dbReference type="PANTHER" id="PTHR43742">
    <property type="entry name" value="TRIMETHYLAMINE-N-OXIDE REDUCTASE"/>
    <property type="match status" value="1"/>
</dbReference>
<gene>
    <name evidence="7" type="ORF">FJR03_07270</name>
</gene>
<feature type="domain" description="Molybdopterin dinucleotide-binding" evidence="6">
    <location>
        <begin position="486"/>
        <end position="559"/>
    </location>
</feature>
<evidence type="ECO:0000256" key="3">
    <source>
        <dbReference type="ARBA" id="ARBA00023004"/>
    </source>
</evidence>
<dbReference type="CDD" id="cd02775">
    <property type="entry name" value="MopB_CT"/>
    <property type="match status" value="1"/>
</dbReference>
<dbReference type="Gene3D" id="3.40.50.740">
    <property type="match status" value="1"/>
</dbReference>
<reference evidence="7 8" key="1">
    <citation type="submission" date="2019-06" db="EMBL/GenBank/DDBJ databases">
        <title>Sulfurimonas gotlandica sp. nov., a chemoautotrophic and psychrotolerant epsilonproteobacterium isolated from a pelagic redoxcline, and an emended description of the genus Sulfurimonas.</title>
        <authorList>
            <person name="Wang S."/>
            <person name="Jiang L."/>
            <person name="Shao Z."/>
        </authorList>
    </citation>
    <scope>NUCLEOTIDE SEQUENCE [LARGE SCALE GENOMIC DNA]</scope>
    <source>
        <strain evidence="7 8">B2</strain>
    </source>
</reference>
<keyword evidence="8" id="KW-1185">Reference proteome</keyword>
<evidence type="ECO:0000313" key="8">
    <source>
        <dbReference type="Proteomes" id="UP000593910"/>
    </source>
</evidence>
<dbReference type="GO" id="GO:0016491">
    <property type="term" value="F:oxidoreductase activity"/>
    <property type="evidence" value="ECO:0007669"/>
    <property type="project" value="InterPro"/>
</dbReference>
<dbReference type="GO" id="GO:0043546">
    <property type="term" value="F:molybdopterin cofactor binding"/>
    <property type="evidence" value="ECO:0007669"/>
    <property type="project" value="InterPro"/>
</dbReference>
<dbReference type="Gene3D" id="3.30.2070.10">
    <property type="entry name" value="Formate dehydrogenase/DMSO reductase"/>
    <property type="match status" value="1"/>
</dbReference>
<name>A0A7M1AVZ7_9BACT</name>
<organism evidence="7 8">
    <name type="scientific">Sulfurimonas marina</name>
    <dbReference type="NCBI Taxonomy" id="2590551"/>
    <lineage>
        <taxon>Bacteria</taxon>
        <taxon>Pseudomonadati</taxon>
        <taxon>Campylobacterota</taxon>
        <taxon>Epsilonproteobacteria</taxon>
        <taxon>Campylobacterales</taxon>
        <taxon>Sulfurimonadaceae</taxon>
        <taxon>Sulfurimonas</taxon>
    </lineage>
</organism>
<dbReference type="InterPro" id="IPR006657">
    <property type="entry name" value="MoPterin_dinucl-bd_dom"/>
</dbReference>
<evidence type="ECO:0000259" key="5">
    <source>
        <dbReference type="Pfam" id="PF00384"/>
    </source>
</evidence>
<evidence type="ECO:0000256" key="4">
    <source>
        <dbReference type="ARBA" id="ARBA00023014"/>
    </source>
</evidence>
<dbReference type="GO" id="GO:0051536">
    <property type="term" value="F:iron-sulfur cluster binding"/>
    <property type="evidence" value="ECO:0007669"/>
    <property type="project" value="UniProtKB-KW"/>
</dbReference>
<dbReference type="Pfam" id="PF00384">
    <property type="entry name" value="Molybdopterin"/>
    <property type="match status" value="1"/>
</dbReference>
<keyword evidence="4" id="KW-0411">Iron-sulfur</keyword>
<dbReference type="InterPro" id="IPR009010">
    <property type="entry name" value="Asp_de-COase-like_dom_sf"/>
</dbReference>
<evidence type="ECO:0000259" key="6">
    <source>
        <dbReference type="Pfam" id="PF01568"/>
    </source>
</evidence>
<dbReference type="PANTHER" id="PTHR43742:SF6">
    <property type="entry name" value="OXIDOREDUCTASE YYAE-RELATED"/>
    <property type="match status" value="1"/>
</dbReference>
<dbReference type="RefSeq" id="WP_193112872.1">
    <property type="nucleotide sequence ID" value="NZ_CP041165.1"/>
</dbReference>
<dbReference type="EMBL" id="CP041165">
    <property type="protein sequence ID" value="QOP41556.1"/>
    <property type="molecule type" value="Genomic_DNA"/>
</dbReference>
<dbReference type="Pfam" id="PF01568">
    <property type="entry name" value="Molydop_binding"/>
    <property type="match status" value="1"/>
</dbReference>
<feature type="domain" description="Molybdopterin oxidoreductase" evidence="5">
    <location>
        <begin position="126"/>
        <end position="386"/>
    </location>
</feature>
<evidence type="ECO:0000256" key="2">
    <source>
        <dbReference type="ARBA" id="ARBA00022723"/>
    </source>
</evidence>
<protein>
    <submittedName>
        <fullName evidence="7">Molybdopterin oxidoreductase</fullName>
    </submittedName>
</protein>
<proteinExistence type="inferred from homology"/>
<sequence length="580" mass="65125">MTEYTACPLDCYDACEVVYKDGTLKGTANGHTQGFLCPHLNHYENFERISAPRYKGEVISLDKALKKLKEIIEQTPKHQMLHYKGHGNFGLMQDVTDHFFASNDNILTDGSLCDGAGEAGILEGRGSNKNMPYSEIEKSDVIIFWGRNPHVTSSHLLPLIKDKKIIVIDPVKTQIAKTADYHVQLKPHTDLYFAMLLTRFLHIEGSLDEEYLQEYASEFEDYYELTQGIRIKATLDTMGLSLGDIGAVLELVKDQKVAIVCGVGIQKYSDGADIMRAIDAFAVTLGLFGKEGSGVAYLGDSKEGIESPFNTKSKKVSKVNTPFDEFESVFIQGANPLAQMPDTIRVQNSIYHTKNVVYFGLYENETSERADLVIPAKTFLEKDDVRASYGHNTLSVMNKQIESEIGISEYELAKYLCDAFGIDLKSEQEYLEHFKSFGVVKINGVFEVENREHISYQEGFDTDDGEFLFLEEFDVLQDIPEGNFHLITPKSAQSLNSQFNRENYVYLNSSHQINDGERVKIISKNGEVVLEVKNSEDLRDDTVLIYSGTPGVNNLTSSRHSIEGKSAIFQENTVSIVRDF</sequence>
<dbReference type="InterPro" id="IPR050612">
    <property type="entry name" value="Prok_Mopterin_Oxidored"/>
</dbReference>